<dbReference type="AlphaFoldDB" id="A0AAW0GUC2"/>
<sequence>MLVASKAPYFTPVLSSLVSTRLWTELVAKQCHADDRPLVGYLYGYMDEGDLGSMLWVLLKTSLGRYSHSLIYDLYLNKGVHGITPSFGTSEVSRRGDNNLSSYSIVKQLIDTHVSAASYHWLQTHSIDIKMKI</sequence>
<evidence type="ECO:0000313" key="2">
    <source>
        <dbReference type="Proteomes" id="UP001385951"/>
    </source>
</evidence>
<accession>A0AAW0GUC2</accession>
<dbReference type="EMBL" id="JASBNA010000003">
    <property type="protein sequence ID" value="KAK7693024.1"/>
    <property type="molecule type" value="Genomic_DNA"/>
</dbReference>
<keyword evidence="2" id="KW-1185">Reference proteome</keyword>
<reference evidence="1 2" key="1">
    <citation type="submission" date="2022-09" db="EMBL/GenBank/DDBJ databases">
        <authorList>
            <person name="Palmer J.M."/>
        </authorList>
    </citation>
    <scope>NUCLEOTIDE SEQUENCE [LARGE SCALE GENOMIC DNA]</scope>
    <source>
        <strain evidence="1 2">DSM 7382</strain>
    </source>
</reference>
<comment type="caution">
    <text evidence="1">The sequence shown here is derived from an EMBL/GenBank/DDBJ whole genome shotgun (WGS) entry which is preliminary data.</text>
</comment>
<organism evidence="1 2">
    <name type="scientific">Cerrena zonata</name>
    <dbReference type="NCBI Taxonomy" id="2478898"/>
    <lineage>
        <taxon>Eukaryota</taxon>
        <taxon>Fungi</taxon>
        <taxon>Dikarya</taxon>
        <taxon>Basidiomycota</taxon>
        <taxon>Agaricomycotina</taxon>
        <taxon>Agaricomycetes</taxon>
        <taxon>Polyporales</taxon>
        <taxon>Cerrenaceae</taxon>
        <taxon>Cerrena</taxon>
    </lineage>
</organism>
<evidence type="ECO:0000313" key="1">
    <source>
        <dbReference type="EMBL" id="KAK7693024.1"/>
    </source>
</evidence>
<dbReference type="Proteomes" id="UP001385951">
    <property type="component" value="Unassembled WGS sequence"/>
</dbReference>
<protein>
    <submittedName>
        <fullName evidence="1">Uncharacterized protein</fullName>
    </submittedName>
</protein>
<proteinExistence type="predicted"/>
<name>A0AAW0GUC2_9APHY</name>
<gene>
    <name evidence="1" type="ORF">QCA50_002589</name>
</gene>